<feature type="non-terminal residue" evidence="2">
    <location>
        <position position="1"/>
    </location>
</feature>
<sequence>DNALKHVAFYELYDKFNEDNKEDTKKTYKKYCNKVTVINGNNEVSNLCEKLARNLMNVSNLEDREKSNIGCAYFIHWVYEELMNISDIKSNYSYNNPVIKELYNVVKEINLKEYMYKPCYVHFDYTLDEWKEWKVLHDYFMNYECNAKDDAGYNKDKCKISCEELNKINELYAKYIKNSCTFFSNKNYFNERPEYFNCDQKYNPHNLYLHLKCNEKEPEKLFRKVEPPQSIDHYSKYITEKSEEQRLLYKNVANTFRPSEEKEVPLTSDPFYTIVSGIFGLLGMFLVFSFFTK</sequence>
<dbReference type="GeneID" id="14696646"/>
<reference evidence="2 3" key="1">
    <citation type="journal article" date="2012" name="Nat. Genet.">
        <title>Plasmodium cynomolgi genome sequences provide insight into Plasmodium vivax and the monkey malaria clade.</title>
        <authorList>
            <person name="Tachibana S."/>
            <person name="Sullivan S.A."/>
            <person name="Kawai S."/>
            <person name="Nakamura S."/>
            <person name="Kim H.R."/>
            <person name="Goto N."/>
            <person name="Arisue N."/>
            <person name="Palacpac N.M.Q."/>
            <person name="Honma H."/>
            <person name="Yagi M."/>
            <person name="Tougan T."/>
            <person name="Katakai Y."/>
            <person name="Kaneko O."/>
            <person name="Mita T."/>
            <person name="Kita K."/>
            <person name="Yasutomi Y."/>
            <person name="Sutton P.L."/>
            <person name="Shakhbatyan R."/>
            <person name="Horii T."/>
            <person name="Yasunaga T."/>
            <person name="Barnwell J.W."/>
            <person name="Escalante A.A."/>
            <person name="Carlton J.M."/>
            <person name="Tanabe K."/>
        </authorList>
    </citation>
    <scope>NUCLEOTIDE SEQUENCE [LARGE SCALE GENOMIC DNA]</scope>
    <source>
        <strain evidence="2 3">B</strain>
    </source>
</reference>
<dbReference type="InterPro" id="IPR008780">
    <property type="entry name" value="Plasmodium_Vir"/>
</dbReference>
<evidence type="ECO:0000313" key="3">
    <source>
        <dbReference type="Proteomes" id="UP000006319"/>
    </source>
</evidence>
<dbReference type="VEuPathDB" id="PlasmoDB:PCYB_001270"/>
<evidence type="ECO:0000256" key="1">
    <source>
        <dbReference type="SAM" id="Phobius"/>
    </source>
</evidence>
<proteinExistence type="predicted"/>
<keyword evidence="3" id="KW-1185">Reference proteome</keyword>
<dbReference type="AlphaFoldDB" id="K6UZG8"/>
<keyword evidence="1" id="KW-0472">Membrane</keyword>
<dbReference type="Pfam" id="PF05795">
    <property type="entry name" value="Plasmodium_Vir"/>
    <property type="match status" value="1"/>
</dbReference>
<protein>
    <submittedName>
        <fullName evidence="2">CYIR protein</fullName>
    </submittedName>
</protein>
<name>K6UZG8_PLACD</name>
<dbReference type="EMBL" id="DF157114">
    <property type="protein sequence ID" value="GAB69379.1"/>
    <property type="molecule type" value="Genomic_DNA"/>
</dbReference>
<dbReference type="OMA" id="RARIAYQ"/>
<evidence type="ECO:0000313" key="2">
    <source>
        <dbReference type="EMBL" id="GAB69379.1"/>
    </source>
</evidence>
<dbReference type="KEGG" id="pcy:PCYB_001270"/>
<gene>
    <name evidence="2" type="ORF">PCYB_001270</name>
</gene>
<dbReference type="OrthoDB" id="382374at2759"/>
<organism evidence="2 3">
    <name type="scientific">Plasmodium cynomolgi (strain B)</name>
    <dbReference type="NCBI Taxonomy" id="1120755"/>
    <lineage>
        <taxon>Eukaryota</taxon>
        <taxon>Sar</taxon>
        <taxon>Alveolata</taxon>
        <taxon>Apicomplexa</taxon>
        <taxon>Aconoidasida</taxon>
        <taxon>Haemosporida</taxon>
        <taxon>Plasmodiidae</taxon>
        <taxon>Plasmodium</taxon>
        <taxon>Plasmodium (Plasmodium)</taxon>
    </lineage>
</organism>
<keyword evidence="1" id="KW-1133">Transmembrane helix</keyword>
<feature type="transmembrane region" description="Helical" evidence="1">
    <location>
        <begin position="271"/>
        <end position="291"/>
    </location>
</feature>
<dbReference type="Proteomes" id="UP000006319">
    <property type="component" value="Unassembled WGS sequence"/>
</dbReference>
<accession>K6UZG8</accession>
<keyword evidence="1" id="KW-0812">Transmembrane</keyword>
<dbReference type="RefSeq" id="XP_004228322.1">
    <property type="nucleotide sequence ID" value="XM_004228274.1"/>
</dbReference>